<comment type="caution">
    <text evidence="2">The sequence shown here is derived from an EMBL/GenBank/DDBJ whole genome shotgun (WGS) entry which is preliminary data.</text>
</comment>
<evidence type="ECO:0000256" key="1">
    <source>
        <dbReference type="SAM" id="MobiDB-lite"/>
    </source>
</evidence>
<evidence type="ECO:0000313" key="2">
    <source>
        <dbReference type="EMBL" id="GIJ30672.1"/>
    </source>
</evidence>
<protein>
    <submittedName>
        <fullName evidence="2">Uncharacterized protein</fullName>
    </submittedName>
</protein>
<name>A0ABQ4JM58_9ACTN</name>
<feature type="region of interest" description="Disordered" evidence="1">
    <location>
        <begin position="1"/>
        <end position="36"/>
    </location>
</feature>
<proteinExistence type="predicted"/>
<dbReference type="EMBL" id="BOPC01000130">
    <property type="protein sequence ID" value="GIJ30672.1"/>
    <property type="molecule type" value="Genomic_DNA"/>
</dbReference>
<gene>
    <name evidence="2" type="ORF">Vqi01_58340</name>
</gene>
<sequence length="141" mass="15215">MPVRFSPTPELRQAPDPISRPVTSTTAPATGRVMDPTPGDVLHVGATASVQFGGDRSLTFRVIKVGDRPTYDGWVWLTGYVLDRAGNAVARREIFVLRAGLKLLVPAAAPVTRRTPPTVRNSAGRSGASRKTPITTSRRLR</sequence>
<keyword evidence="3" id="KW-1185">Reference proteome</keyword>
<evidence type="ECO:0000313" key="3">
    <source>
        <dbReference type="Proteomes" id="UP000653076"/>
    </source>
</evidence>
<reference evidence="2 3" key="1">
    <citation type="submission" date="2021-01" db="EMBL/GenBank/DDBJ databases">
        <title>Whole genome shotgun sequence of Verrucosispora qiuiae NBRC 106684.</title>
        <authorList>
            <person name="Komaki H."/>
            <person name="Tamura T."/>
        </authorList>
    </citation>
    <scope>NUCLEOTIDE SEQUENCE [LARGE SCALE GENOMIC DNA]</scope>
    <source>
        <strain evidence="2 3">NBRC 106684</strain>
    </source>
</reference>
<accession>A0ABQ4JM58</accession>
<feature type="region of interest" description="Disordered" evidence="1">
    <location>
        <begin position="113"/>
        <end position="141"/>
    </location>
</feature>
<dbReference type="Proteomes" id="UP000653076">
    <property type="component" value="Unassembled WGS sequence"/>
</dbReference>
<feature type="compositionally biased region" description="Polar residues" evidence="1">
    <location>
        <begin position="132"/>
        <end position="141"/>
    </location>
</feature>
<organism evidence="2 3">
    <name type="scientific">Micromonospora qiuiae</name>
    <dbReference type="NCBI Taxonomy" id="502268"/>
    <lineage>
        <taxon>Bacteria</taxon>
        <taxon>Bacillati</taxon>
        <taxon>Actinomycetota</taxon>
        <taxon>Actinomycetes</taxon>
        <taxon>Micromonosporales</taxon>
        <taxon>Micromonosporaceae</taxon>
        <taxon>Micromonospora</taxon>
    </lineage>
</organism>